<dbReference type="EMBL" id="KN822161">
    <property type="protein sequence ID" value="KIM54142.1"/>
    <property type="molecule type" value="Genomic_DNA"/>
</dbReference>
<dbReference type="HOGENOM" id="CLU_006344_7_0_1"/>
<sequence>MSATKIDQLLAIVASMYDRDPSFHSHKDLYDTIDTTTHGDTPWNSFSVMYLGATPDNPPSWMTAEYDIWYHNPKVVLEHQLTNPDFKGKIDYAAKVVVDEDGHHEVCDLMSGQTYQTQDIIVKDADTHSAMFVPVVLGSDKTMVSVAMGHTEYYPLYISLMHTAML</sequence>
<evidence type="ECO:0000313" key="2">
    <source>
        <dbReference type="Proteomes" id="UP000053989"/>
    </source>
</evidence>
<organism evidence="1 2">
    <name type="scientific">Scleroderma citrinum Foug A</name>
    <dbReference type="NCBI Taxonomy" id="1036808"/>
    <lineage>
        <taxon>Eukaryota</taxon>
        <taxon>Fungi</taxon>
        <taxon>Dikarya</taxon>
        <taxon>Basidiomycota</taxon>
        <taxon>Agaricomycotina</taxon>
        <taxon>Agaricomycetes</taxon>
        <taxon>Agaricomycetidae</taxon>
        <taxon>Boletales</taxon>
        <taxon>Sclerodermatineae</taxon>
        <taxon>Sclerodermataceae</taxon>
        <taxon>Scleroderma</taxon>
    </lineage>
</organism>
<dbReference type="STRING" id="1036808.A0A0C2ZNG5"/>
<gene>
    <name evidence="1" type="ORF">SCLCIDRAFT_1154989</name>
</gene>
<dbReference type="OrthoDB" id="3199698at2759"/>
<dbReference type="InParanoid" id="A0A0C2ZNG5"/>
<dbReference type="Proteomes" id="UP000053989">
    <property type="component" value="Unassembled WGS sequence"/>
</dbReference>
<evidence type="ECO:0000313" key="1">
    <source>
        <dbReference type="EMBL" id="KIM54142.1"/>
    </source>
</evidence>
<dbReference type="Pfam" id="PF18759">
    <property type="entry name" value="Plavaka"/>
    <property type="match status" value="1"/>
</dbReference>
<reference evidence="2" key="2">
    <citation type="submission" date="2015-01" db="EMBL/GenBank/DDBJ databases">
        <title>Evolutionary Origins and Diversification of the Mycorrhizal Mutualists.</title>
        <authorList>
            <consortium name="DOE Joint Genome Institute"/>
            <consortium name="Mycorrhizal Genomics Consortium"/>
            <person name="Kohler A."/>
            <person name="Kuo A."/>
            <person name="Nagy L.G."/>
            <person name="Floudas D."/>
            <person name="Copeland A."/>
            <person name="Barry K.W."/>
            <person name="Cichocki N."/>
            <person name="Veneault-Fourrey C."/>
            <person name="LaButti K."/>
            <person name="Lindquist E.A."/>
            <person name="Lipzen A."/>
            <person name="Lundell T."/>
            <person name="Morin E."/>
            <person name="Murat C."/>
            <person name="Riley R."/>
            <person name="Ohm R."/>
            <person name="Sun H."/>
            <person name="Tunlid A."/>
            <person name="Henrissat B."/>
            <person name="Grigoriev I.V."/>
            <person name="Hibbett D.S."/>
            <person name="Martin F."/>
        </authorList>
    </citation>
    <scope>NUCLEOTIDE SEQUENCE [LARGE SCALE GENOMIC DNA]</scope>
    <source>
        <strain evidence="2">Foug A</strain>
    </source>
</reference>
<reference evidence="1 2" key="1">
    <citation type="submission" date="2014-04" db="EMBL/GenBank/DDBJ databases">
        <authorList>
            <consortium name="DOE Joint Genome Institute"/>
            <person name="Kuo A."/>
            <person name="Kohler A."/>
            <person name="Nagy L.G."/>
            <person name="Floudas D."/>
            <person name="Copeland A."/>
            <person name="Barry K.W."/>
            <person name="Cichocki N."/>
            <person name="Veneault-Fourrey C."/>
            <person name="LaButti K."/>
            <person name="Lindquist E.A."/>
            <person name="Lipzen A."/>
            <person name="Lundell T."/>
            <person name="Morin E."/>
            <person name="Murat C."/>
            <person name="Sun H."/>
            <person name="Tunlid A."/>
            <person name="Henrissat B."/>
            <person name="Grigoriev I.V."/>
            <person name="Hibbett D.S."/>
            <person name="Martin F."/>
            <person name="Nordberg H.P."/>
            <person name="Cantor M.N."/>
            <person name="Hua S.X."/>
        </authorList>
    </citation>
    <scope>NUCLEOTIDE SEQUENCE [LARGE SCALE GENOMIC DNA]</scope>
    <source>
        <strain evidence="1 2">Foug A</strain>
    </source>
</reference>
<protein>
    <submittedName>
        <fullName evidence="1">Uncharacterized protein</fullName>
    </submittedName>
</protein>
<proteinExistence type="predicted"/>
<name>A0A0C2ZNG5_9AGAM</name>
<accession>A0A0C2ZNG5</accession>
<keyword evidence="2" id="KW-1185">Reference proteome</keyword>
<dbReference type="InterPro" id="IPR041078">
    <property type="entry name" value="Plavaka"/>
</dbReference>
<dbReference type="AlphaFoldDB" id="A0A0C2ZNG5"/>